<evidence type="ECO:0000313" key="3">
    <source>
        <dbReference type="Proteomes" id="UP001168613"/>
    </source>
</evidence>
<dbReference type="Gene3D" id="3.30.1540.10">
    <property type="entry name" value="formyl-coa transferase, domain 3"/>
    <property type="match status" value="1"/>
</dbReference>
<dbReference type="Pfam" id="PF02515">
    <property type="entry name" value="CoA_transf_3"/>
    <property type="match status" value="1"/>
</dbReference>
<evidence type="ECO:0000313" key="2">
    <source>
        <dbReference type="EMBL" id="MDN4120724.1"/>
    </source>
</evidence>
<dbReference type="Proteomes" id="UP001168613">
    <property type="component" value="Unassembled WGS sequence"/>
</dbReference>
<gene>
    <name evidence="2" type="ORF">LMS43_05435</name>
</gene>
<protein>
    <submittedName>
        <fullName evidence="2">CoA transferase</fullName>
    </submittedName>
</protein>
<keyword evidence="1 2" id="KW-0808">Transferase</keyword>
<dbReference type="InterPro" id="IPR023606">
    <property type="entry name" value="CoA-Trfase_III_dom_1_sf"/>
</dbReference>
<keyword evidence="3" id="KW-1185">Reference proteome</keyword>
<dbReference type="InterPro" id="IPR003673">
    <property type="entry name" value="CoA-Trfase_fam_III"/>
</dbReference>
<dbReference type="EMBL" id="JAJHNU010000001">
    <property type="protein sequence ID" value="MDN4120724.1"/>
    <property type="molecule type" value="Genomic_DNA"/>
</dbReference>
<evidence type="ECO:0000256" key="1">
    <source>
        <dbReference type="ARBA" id="ARBA00022679"/>
    </source>
</evidence>
<dbReference type="SUPFAM" id="SSF89796">
    <property type="entry name" value="CoA-transferase family III (CaiB/BaiF)"/>
    <property type="match status" value="1"/>
</dbReference>
<organism evidence="2 3">
    <name type="scientific">Alcaligenes endophyticus</name>
    <dbReference type="NCBI Taxonomy" id="1929088"/>
    <lineage>
        <taxon>Bacteria</taxon>
        <taxon>Pseudomonadati</taxon>
        <taxon>Pseudomonadota</taxon>
        <taxon>Betaproteobacteria</taxon>
        <taxon>Burkholderiales</taxon>
        <taxon>Alcaligenaceae</taxon>
        <taxon>Alcaligenes</taxon>
    </lineage>
</organism>
<comment type="caution">
    <text evidence="2">The sequence shown here is derived from an EMBL/GenBank/DDBJ whole genome shotgun (WGS) entry which is preliminary data.</text>
</comment>
<accession>A0ABT8EHF4</accession>
<dbReference type="InterPro" id="IPR044855">
    <property type="entry name" value="CoA-Trfase_III_dom3_sf"/>
</dbReference>
<dbReference type="InterPro" id="IPR050483">
    <property type="entry name" value="CoA-transferase_III_domain"/>
</dbReference>
<dbReference type="RefSeq" id="WP_266124438.1">
    <property type="nucleotide sequence ID" value="NZ_JAJHNU010000001.1"/>
</dbReference>
<dbReference type="PANTHER" id="PTHR48207:SF4">
    <property type="entry name" value="BLL6097 PROTEIN"/>
    <property type="match status" value="1"/>
</dbReference>
<dbReference type="PANTHER" id="PTHR48207">
    <property type="entry name" value="SUCCINATE--HYDROXYMETHYLGLUTARATE COA-TRANSFERASE"/>
    <property type="match status" value="1"/>
</dbReference>
<dbReference type="GO" id="GO:0016740">
    <property type="term" value="F:transferase activity"/>
    <property type="evidence" value="ECO:0007669"/>
    <property type="project" value="UniProtKB-KW"/>
</dbReference>
<name>A0ABT8EHF4_9BURK</name>
<reference evidence="2" key="1">
    <citation type="submission" date="2021-11" db="EMBL/GenBank/DDBJ databases">
        <title>Draft genome sequence of Alcaligenes endophyticus type strain CCUG 75668T.</title>
        <authorList>
            <person name="Salva-Serra F."/>
            <person name="Duran R.E."/>
            <person name="Seeger M."/>
            <person name="Moore E.R.B."/>
            <person name="Jaen-Luchoro D."/>
        </authorList>
    </citation>
    <scope>NUCLEOTIDE SEQUENCE</scope>
    <source>
        <strain evidence="2">CCUG 75668</strain>
    </source>
</reference>
<proteinExistence type="predicted"/>
<dbReference type="Gene3D" id="3.40.50.10540">
    <property type="entry name" value="Crotonobetainyl-coa:carnitine coa-transferase, domain 1"/>
    <property type="match status" value="1"/>
</dbReference>
<sequence length="419" mass="45210">MFDRQFIDSLPVYDRSEASELPLKGMLVLDITHYIAGPLASMLLADLGATVIKVEAPGGDRFRAYPPHDTSAPEEGAAYLWANRNKLGLELNLKSEQGQQVISRLLTKADVLIENFAHGVMGRLGFGYEQVHALNPKLVYCSVSAYGSQGKFAERPGFDSVVQAESGFVAMNGYADRPGVRTASSVMDIGTAMLASNGILAALYARQATGEGRHVEVSLYGSALLMNGYATMQTLCSGQNMERYANTSPDSCPTGVFDCQDASFFLHCGNNEIAKRLFSEVLARPDLAENPAYQTAAGRLADRESIFVILKEAFATMSWAELKHALENARVPAGQVRDLKTALLSSETEQLAAVERVPHKTLGWVPNVRTPIFFDGSIGNAASAAPVRGQDSEAVLRDIAGFSEEEIQAIVQSGHVRSA</sequence>